<feature type="non-terminal residue" evidence="1">
    <location>
        <position position="1"/>
    </location>
</feature>
<proteinExistence type="predicted"/>
<organism evidence="1">
    <name type="scientific">marine metagenome</name>
    <dbReference type="NCBI Taxonomy" id="408172"/>
    <lineage>
        <taxon>unclassified sequences</taxon>
        <taxon>metagenomes</taxon>
        <taxon>ecological metagenomes</taxon>
    </lineage>
</organism>
<dbReference type="EMBL" id="UINC01007820">
    <property type="protein sequence ID" value="SVA35230.1"/>
    <property type="molecule type" value="Genomic_DNA"/>
</dbReference>
<reference evidence="1" key="1">
    <citation type="submission" date="2018-05" db="EMBL/GenBank/DDBJ databases">
        <authorList>
            <person name="Lanie J.A."/>
            <person name="Ng W.-L."/>
            <person name="Kazmierczak K.M."/>
            <person name="Andrzejewski T.M."/>
            <person name="Davidsen T.M."/>
            <person name="Wayne K.J."/>
            <person name="Tettelin H."/>
            <person name="Glass J.I."/>
            <person name="Rusch D."/>
            <person name="Podicherti R."/>
            <person name="Tsui H.-C.T."/>
            <person name="Winkler M.E."/>
        </authorList>
    </citation>
    <scope>NUCLEOTIDE SEQUENCE</scope>
</reference>
<protein>
    <submittedName>
        <fullName evidence="1">Uncharacterized protein</fullName>
    </submittedName>
</protein>
<gene>
    <name evidence="1" type="ORF">METZ01_LOCUS88084</name>
</gene>
<sequence length="141" mass="16621">VDTYKLNSLKKLGFTFWQERKANKSFSEEDVTFYKCKNEVLFCFSTGELKAKNDIDFDKFLISLCLPFSSFQRDRVELKEIESLENFRLVLLFGVTKKTLLNDFRIKDCTLLEFEGIANLLNNPDLKQSLWLDIKEYSSFI</sequence>
<dbReference type="AlphaFoldDB" id="A0A381V4B1"/>
<accession>A0A381V4B1</accession>
<evidence type="ECO:0000313" key="1">
    <source>
        <dbReference type="EMBL" id="SVA35230.1"/>
    </source>
</evidence>
<name>A0A381V4B1_9ZZZZ</name>